<evidence type="ECO:0000256" key="3">
    <source>
        <dbReference type="ARBA" id="ARBA00022679"/>
    </source>
</evidence>
<evidence type="ECO:0000259" key="4">
    <source>
        <dbReference type="Pfam" id="PF00535"/>
    </source>
</evidence>
<comment type="similarity">
    <text evidence="1">Belongs to the glycosyltransferase 2 family.</text>
</comment>
<dbReference type="AlphaFoldDB" id="A0A1C7FD63"/>
<dbReference type="RefSeq" id="WP_065545803.1">
    <property type="nucleotide sequence ID" value="NZ_CP016414.1"/>
</dbReference>
<evidence type="ECO:0000256" key="1">
    <source>
        <dbReference type="ARBA" id="ARBA00006739"/>
    </source>
</evidence>
<feature type="domain" description="Glycosyltransferase 2-like" evidence="4">
    <location>
        <begin position="7"/>
        <end position="120"/>
    </location>
</feature>
<organism evidence="5 6">
    <name type="scientific">Vibrio scophthalmi</name>
    <dbReference type="NCBI Taxonomy" id="45658"/>
    <lineage>
        <taxon>Bacteria</taxon>
        <taxon>Pseudomonadati</taxon>
        <taxon>Pseudomonadota</taxon>
        <taxon>Gammaproteobacteria</taxon>
        <taxon>Vibrionales</taxon>
        <taxon>Vibrionaceae</taxon>
        <taxon>Vibrio</taxon>
    </lineage>
</organism>
<dbReference type="CDD" id="cd00761">
    <property type="entry name" value="Glyco_tranf_GTA_type"/>
    <property type="match status" value="1"/>
</dbReference>
<dbReference type="PANTHER" id="PTHR43685:SF5">
    <property type="entry name" value="GLYCOSYLTRANSFERASE EPSE-RELATED"/>
    <property type="match status" value="1"/>
</dbReference>
<keyword evidence="2 5" id="KW-0328">Glycosyltransferase</keyword>
<evidence type="ECO:0000313" key="5">
    <source>
        <dbReference type="EMBL" id="ANU37678.1"/>
    </source>
</evidence>
<accession>A0A1C7FD63</accession>
<keyword evidence="6" id="KW-1185">Reference proteome</keyword>
<dbReference type="PANTHER" id="PTHR43685">
    <property type="entry name" value="GLYCOSYLTRANSFERASE"/>
    <property type="match status" value="1"/>
</dbReference>
<dbReference type="Proteomes" id="UP000092528">
    <property type="component" value="Chromosome 1"/>
</dbReference>
<dbReference type="SUPFAM" id="SSF53448">
    <property type="entry name" value="Nucleotide-diphospho-sugar transferases"/>
    <property type="match status" value="1"/>
</dbReference>
<evidence type="ECO:0000256" key="2">
    <source>
        <dbReference type="ARBA" id="ARBA00022676"/>
    </source>
</evidence>
<dbReference type="Gene3D" id="3.90.550.10">
    <property type="entry name" value="Spore Coat Polysaccharide Biosynthesis Protein SpsA, Chain A"/>
    <property type="match status" value="1"/>
</dbReference>
<dbReference type="GO" id="GO:0016757">
    <property type="term" value="F:glycosyltransferase activity"/>
    <property type="evidence" value="ECO:0007669"/>
    <property type="project" value="UniProtKB-KW"/>
</dbReference>
<protein>
    <submittedName>
        <fullName evidence="5">Putative teichuronic acid biosynthesis glycosyltransferase TuaG</fullName>
        <ecNumber evidence="5">2.4.1.-</ecNumber>
    </submittedName>
</protein>
<gene>
    <name evidence="5" type="primary">rgpB</name>
    <name evidence="5" type="ORF">VSVS05_02600</name>
</gene>
<reference evidence="5 6" key="1">
    <citation type="submission" date="2016-07" db="EMBL/GenBank/DDBJ databases">
        <title>Genome sequencing of Vibrio scophthalmi strain VS-05, an isolated from Paralichthys olivaceus.</title>
        <authorList>
            <person name="Han H.-J."/>
        </authorList>
    </citation>
    <scope>NUCLEOTIDE SEQUENCE [LARGE SCALE GENOMIC DNA]</scope>
    <source>
        <strain evidence="5 6">VS-05</strain>
    </source>
</reference>
<proteinExistence type="inferred from homology"/>
<dbReference type="InterPro" id="IPR029044">
    <property type="entry name" value="Nucleotide-diphossugar_trans"/>
</dbReference>
<dbReference type="InterPro" id="IPR050834">
    <property type="entry name" value="Glycosyltransf_2"/>
</dbReference>
<evidence type="ECO:0000313" key="6">
    <source>
        <dbReference type="Proteomes" id="UP000092528"/>
    </source>
</evidence>
<dbReference type="Pfam" id="PF00535">
    <property type="entry name" value="Glycos_transf_2"/>
    <property type="match status" value="1"/>
</dbReference>
<name>A0A1C7FD63_9VIBR</name>
<keyword evidence="3 5" id="KW-0808">Transferase</keyword>
<dbReference type="EMBL" id="CP016414">
    <property type="protein sequence ID" value="ANU37678.1"/>
    <property type="molecule type" value="Genomic_DNA"/>
</dbReference>
<dbReference type="EC" id="2.4.1.-" evidence="5"/>
<dbReference type="InterPro" id="IPR001173">
    <property type="entry name" value="Glyco_trans_2-like"/>
</dbReference>
<sequence length="290" mass="33747">MITTSLSVITPTYNCGEYITRSYRNICQQTYKNWEWIIVNDGSTDDTCSLINQIAKRDDRVKVHHFTANKGRGAARQAAINMSNTNMIVVWDVDDLYDSNRLSLIFNSLIVNKFDFFCSYALVVTNDFKIKGGRHFYHDVINSPSFVHPTLAFNKANILMESYYDDKMKAGEDYGLMMKLDDEYNGEYCNEYLMLYFEDREVNIGKTISAHQSHYRSFKLYLNNSNLPQSKKYFQLLKMKIKGIILKSLFLFPKLYLKTVKFRNSELVDIGKIGTSLLNLAYDKENKILK</sequence>